<proteinExistence type="predicted"/>
<name>A0A6I8LNU6_9PSEU</name>
<protein>
    <submittedName>
        <fullName evidence="1">Uncharacterized protein</fullName>
    </submittedName>
</protein>
<evidence type="ECO:0000313" key="1">
    <source>
        <dbReference type="EMBL" id="VVJ17657.1"/>
    </source>
</evidence>
<organism evidence="1 2">
    <name type="scientific">Amycolatopsis camponoti</name>
    <dbReference type="NCBI Taxonomy" id="2606593"/>
    <lineage>
        <taxon>Bacteria</taxon>
        <taxon>Bacillati</taxon>
        <taxon>Actinomycetota</taxon>
        <taxon>Actinomycetes</taxon>
        <taxon>Pseudonocardiales</taxon>
        <taxon>Pseudonocardiaceae</taxon>
        <taxon>Amycolatopsis</taxon>
    </lineage>
</organism>
<dbReference type="EMBL" id="CABVGP010000001">
    <property type="protein sequence ID" value="VVJ17657.1"/>
    <property type="molecule type" value="Genomic_DNA"/>
</dbReference>
<evidence type="ECO:0000313" key="2">
    <source>
        <dbReference type="Proteomes" id="UP000399805"/>
    </source>
</evidence>
<accession>A0A6I8LNU6</accession>
<dbReference type="InterPro" id="IPR045392">
    <property type="entry name" value="DUF6519"/>
</dbReference>
<dbReference type="AlphaFoldDB" id="A0A6I8LNU6"/>
<reference evidence="1 2" key="1">
    <citation type="submission" date="2019-09" db="EMBL/GenBank/DDBJ databases">
        <authorList>
            <person name="Leyn A S."/>
        </authorList>
    </citation>
    <scope>NUCLEOTIDE SEQUENCE [LARGE SCALE GENOMIC DNA]</scope>
    <source>
        <strain evidence="1">AA231_1</strain>
    </source>
</reference>
<dbReference type="RefSeq" id="WP_155542789.1">
    <property type="nucleotide sequence ID" value="NZ_CABVGP010000001.1"/>
</dbReference>
<dbReference type="Pfam" id="PF20129">
    <property type="entry name" value="DUF6519"/>
    <property type="match status" value="1"/>
</dbReference>
<gene>
    <name evidence="1" type="ORF">AA23TX_02678</name>
</gene>
<dbReference type="Proteomes" id="UP000399805">
    <property type="component" value="Unassembled WGS sequence"/>
</dbReference>
<keyword evidence="2" id="KW-1185">Reference proteome</keyword>
<sequence>MGDFSRSTFDRVKHYVGVRLQQGVPLVDADWNELEDIRRFEVQAFLKWFVGDGVPAGNDGFRIAAAAGGGVATIRLTSTASAPTASTVSVDLAHSTAAAALGFTTANRQASRGPAPARLIGDAAEPFALTAGMTLSIAADGAAAETVTFAAGSFSAAQVVAAINASATRVAASAGAGDDFVITGGDGTPERAGRCLADGRDAVQEGRSAYGSQPLYANSALAAAWGVPVVAPLSAPSSGTRSDLVYLDVWDREVTSAEDGSLVDPFVGVETSVRLKREWAVRVRTGATTVPASGDGDFTAGHSYLPLAQLARQAATPAILPPALTDLRPRSLQLAPSTLAEDMLGGTAADYRQGRNRPKVNLRDTINALLTGQLPASQDIPVSPAAGLDVLTKASVVDANGGLVAVWQSARTGGTNQILAARLDPAHPELGFATAPAITSGGAHLEPAAVALPNGDVLVAYQTGGFDQTGTDVMMKRGPLATIGSASEQPVANTANPVADQAARAAIAGDQVVFFTHQSSSTLKQWFYRRYRHTDNTFPDGAPVALSATGLTQRNLHCAAAGGVVWVAYADGTKLQTLRFNPVPATSNPQDPPVIDFTFNTAATGALDVFVLALSATDALVCYDDGTAGLGIASCSNGVWTTSHIADSDAIDGFPTLVRDADGTVYLVSARVLSSSLIDLVLRRRSPISGGWANAQRLITNVQINQAPHPLLVPNLGLWLLWQSNRTNADFDIYAKQIITAI</sequence>